<dbReference type="SUPFAM" id="SSF51556">
    <property type="entry name" value="Metallo-dependent hydrolases"/>
    <property type="match status" value="1"/>
</dbReference>
<feature type="domain" description="Amidohydrolase-related" evidence="5">
    <location>
        <begin position="50"/>
        <end position="422"/>
    </location>
</feature>
<dbReference type="EC" id="3.5.2.2" evidence="4"/>
<dbReference type="HOGENOM" id="CLU_015572_2_0_1"/>
<dbReference type="Gene3D" id="3.20.20.140">
    <property type="entry name" value="Metal-dependent hydrolases"/>
    <property type="match status" value="2"/>
</dbReference>
<comment type="cofactor">
    <cofactor evidence="1">
        <name>Zn(2+)</name>
        <dbReference type="ChEBI" id="CHEBI:29105"/>
    </cofactor>
</comment>
<dbReference type="PANTHER" id="PTHR11647:SF1">
    <property type="entry name" value="COLLAPSIN RESPONSE MEDIATOR PROTEIN"/>
    <property type="match status" value="1"/>
</dbReference>
<dbReference type="GeneID" id="25324458"/>
<dbReference type="InterPro" id="IPR032466">
    <property type="entry name" value="Metal_Hydrolase"/>
</dbReference>
<reference evidence="6 7" key="1">
    <citation type="submission" date="2015-01" db="EMBL/GenBank/DDBJ databases">
        <title>The Genome Sequence of Exophiala xenobiotica CBS118157.</title>
        <authorList>
            <consortium name="The Broad Institute Genomics Platform"/>
            <person name="Cuomo C."/>
            <person name="de Hoog S."/>
            <person name="Gorbushina A."/>
            <person name="Stielow B."/>
            <person name="Teixiera M."/>
            <person name="Abouelleil A."/>
            <person name="Chapman S.B."/>
            <person name="Priest M."/>
            <person name="Young S.K."/>
            <person name="Wortman J."/>
            <person name="Nusbaum C."/>
            <person name="Birren B."/>
        </authorList>
    </citation>
    <scope>NUCLEOTIDE SEQUENCE [LARGE SCALE GENOMIC DNA]</scope>
    <source>
        <strain evidence="6 7">CBS 118157</strain>
    </source>
</reference>
<keyword evidence="7" id="KW-1185">Reference proteome</keyword>
<organism evidence="6 7">
    <name type="scientific">Exophiala xenobiotica</name>
    <dbReference type="NCBI Taxonomy" id="348802"/>
    <lineage>
        <taxon>Eukaryota</taxon>
        <taxon>Fungi</taxon>
        <taxon>Dikarya</taxon>
        <taxon>Ascomycota</taxon>
        <taxon>Pezizomycotina</taxon>
        <taxon>Eurotiomycetes</taxon>
        <taxon>Chaetothyriomycetidae</taxon>
        <taxon>Chaetothyriales</taxon>
        <taxon>Herpotrichiellaceae</taxon>
        <taxon>Exophiala</taxon>
    </lineage>
</organism>
<dbReference type="Gene3D" id="2.30.40.10">
    <property type="entry name" value="Urease, subunit C, domain 1"/>
    <property type="match status" value="2"/>
</dbReference>
<dbReference type="STRING" id="348802.A0A0D2EQQ7"/>
<dbReference type="InterPro" id="IPR011059">
    <property type="entry name" value="Metal-dep_hydrolase_composite"/>
</dbReference>
<dbReference type="PANTHER" id="PTHR11647">
    <property type="entry name" value="HYDRANTOINASE/DIHYDROPYRIMIDINASE FAMILY MEMBER"/>
    <property type="match status" value="1"/>
</dbReference>
<dbReference type="AlphaFoldDB" id="A0A0D2EQQ7"/>
<protein>
    <recommendedName>
        <fullName evidence="4">dihydropyrimidinase</fullName>
        <ecNumber evidence="4">3.5.2.2</ecNumber>
    </recommendedName>
</protein>
<dbReference type="FunFam" id="3.20.20.140:FF:000174">
    <property type="entry name" value="Dihydropyrimidinase-related protein 2"/>
    <property type="match status" value="1"/>
</dbReference>
<sequence length="428" mass="46849">MQLFDVILRDAFVNGAFVCDIGIKHGVISALGLNLVASEDIKIIDCEDAIVTPGVIDGHVHLAQDKSPRAREAGYQCADTIETGTRSAVAGGTTTVLLFAEQSRGESLREKVDAYHQLAQEQGSYADYGFHAIITDPAPTVLEEELPSLARDGIMSIKLFLTYKHMRISDKDFLRALHKARELGMVALVHAENGDLVDFFAEQLESQGLTDPLYKAIAHPAAAEAEATNRAITFSSVMDTPLLIVHISVPESAAVIRKAQSQLKPVFAETCPQYLLLGKSNLAQEHFCGAKFAGPNGKQVGLSQADNGNPNGTFTKIPNGLPGVETRLPLLFSEGVLRRRCIDVKRFVELTSENPAKLYGLYPKKGAIQVGSDADLVIWYHAFTPRRLVHDRDLHDGCDYSPYEGIEFLNWPKITLLRGRTVLKDAKS</sequence>
<dbReference type="RefSeq" id="XP_013318582.1">
    <property type="nucleotide sequence ID" value="XM_013463128.1"/>
</dbReference>
<evidence type="ECO:0000259" key="5">
    <source>
        <dbReference type="Pfam" id="PF01979"/>
    </source>
</evidence>
<evidence type="ECO:0000256" key="4">
    <source>
        <dbReference type="ARBA" id="ARBA00039113"/>
    </source>
</evidence>
<evidence type="ECO:0000256" key="3">
    <source>
        <dbReference type="ARBA" id="ARBA00036696"/>
    </source>
</evidence>
<evidence type="ECO:0000313" key="6">
    <source>
        <dbReference type="EMBL" id="KIW57998.1"/>
    </source>
</evidence>
<proteinExistence type="inferred from homology"/>
<dbReference type="Proteomes" id="UP000054342">
    <property type="component" value="Unassembled WGS sequence"/>
</dbReference>
<name>A0A0D2EQQ7_9EURO</name>
<dbReference type="GO" id="GO:0004157">
    <property type="term" value="F:dihydropyrimidinase activity"/>
    <property type="evidence" value="ECO:0007669"/>
    <property type="project" value="UniProtKB-EC"/>
</dbReference>
<comment type="catalytic activity">
    <reaction evidence="3">
        <text>5,6-dihydrouracil + H2O = 3-(carbamoylamino)propanoate + H(+)</text>
        <dbReference type="Rhea" id="RHEA:16121"/>
        <dbReference type="ChEBI" id="CHEBI:11892"/>
        <dbReference type="ChEBI" id="CHEBI:15377"/>
        <dbReference type="ChEBI" id="CHEBI:15378"/>
        <dbReference type="ChEBI" id="CHEBI:15901"/>
        <dbReference type="EC" id="3.5.2.2"/>
    </reaction>
</comment>
<evidence type="ECO:0000256" key="2">
    <source>
        <dbReference type="ARBA" id="ARBA00008829"/>
    </source>
</evidence>
<comment type="similarity">
    <text evidence="2">Belongs to the metallo-dependent hydrolases superfamily. Hydantoinase/dihydropyrimidinase family.</text>
</comment>
<dbReference type="InterPro" id="IPR006680">
    <property type="entry name" value="Amidohydro-rel"/>
</dbReference>
<dbReference type="Pfam" id="PF01979">
    <property type="entry name" value="Amidohydro_1"/>
    <property type="match status" value="1"/>
</dbReference>
<dbReference type="SUPFAM" id="SSF51338">
    <property type="entry name" value="Composite domain of metallo-dependent hydrolases"/>
    <property type="match status" value="2"/>
</dbReference>
<evidence type="ECO:0000313" key="7">
    <source>
        <dbReference type="Proteomes" id="UP000054342"/>
    </source>
</evidence>
<accession>A0A0D2EQQ7</accession>
<dbReference type="OrthoDB" id="1924787at2759"/>
<gene>
    <name evidence="6" type="ORF">PV05_02550</name>
</gene>
<evidence type="ECO:0000256" key="1">
    <source>
        <dbReference type="ARBA" id="ARBA00001947"/>
    </source>
</evidence>
<dbReference type="InterPro" id="IPR050378">
    <property type="entry name" value="Metallo-dep_Hydrolases_sf"/>
</dbReference>
<dbReference type="EMBL" id="KN847318">
    <property type="protein sequence ID" value="KIW57998.1"/>
    <property type="molecule type" value="Genomic_DNA"/>
</dbReference>